<feature type="compositionally biased region" description="Acidic residues" evidence="1">
    <location>
        <begin position="111"/>
        <end position="122"/>
    </location>
</feature>
<feature type="domain" description="Retroviral polymerase SH3-like" evidence="4">
    <location>
        <begin position="490"/>
        <end position="537"/>
    </location>
</feature>
<dbReference type="PANTHER" id="PTHR34676">
    <property type="entry name" value="DUF4219 DOMAIN-CONTAINING PROTEIN-RELATED"/>
    <property type="match status" value="1"/>
</dbReference>
<organism evidence="5 6">
    <name type="scientific">Nicotiana sylvestris</name>
    <name type="common">Wood tobacco</name>
    <name type="synonym">South American tobacco</name>
    <dbReference type="NCBI Taxonomy" id="4096"/>
    <lineage>
        <taxon>Eukaryota</taxon>
        <taxon>Viridiplantae</taxon>
        <taxon>Streptophyta</taxon>
        <taxon>Embryophyta</taxon>
        <taxon>Tracheophyta</taxon>
        <taxon>Spermatophyta</taxon>
        <taxon>Magnoliopsida</taxon>
        <taxon>eudicotyledons</taxon>
        <taxon>Gunneridae</taxon>
        <taxon>Pentapetalae</taxon>
        <taxon>asterids</taxon>
        <taxon>lamiids</taxon>
        <taxon>Solanales</taxon>
        <taxon>Solanaceae</taxon>
        <taxon>Nicotianoideae</taxon>
        <taxon>Nicotianeae</taxon>
        <taxon>Nicotiana</taxon>
    </lineage>
</organism>
<dbReference type="InterPro" id="IPR054722">
    <property type="entry name" value="PolX-like_BBD"/>
</dbReference>
<proteinExistence type="predicted"/>
<dbReference type="Pfam" id="PF13976">
    <property type="entry name" value="gag_pre-integrs"/>
    <property type="match status" value="1"/>
</dbReference>
<protein>
    <submittedName>
        <fullName evidence="6">Uncharacterized protein LOC104233461</fullName>
    </submittedName>
</protein>
<reference evidence="6" key="2">
    <citation type="submission" date="2025-08" db="UniProtKB">
        <authorList>
            <consortium name="RefSeq"/>
        </authorList>
    </citation>
    <scope>IDENTIFICATION</scope>
    <source>
        <tissue evidence="6">Leaf</tissue>
    </source>
</reference>
<keyword evidence="5" id="KW-1185">Reference proteome</keyword>
<evidence type="ECO:0000259" key="4">
    <source>
        <dbReference type="Pfam" id="PF25597"/>
    </source>
</evidence>
<dbReference type="PANTHER" id="PTHR34676:SF8">
    <property type="entry name" value="TRANSMEMBRANE PROTEIN"/>
    <property type="match status" value="1"/>
</dbReference>
<feature type="region of interest" description="Disordered" evidence="1">
    <location>
        <begin position="685"/>
        <end position="704"/>
    </location>
</feature>
<sequence length="736" mass="83299">MPKTRKEYTDADRKAVEKIFRAKKILVCGIGPDEYNRISACQSAKEIWEDLQIAHEGTTQVKQSKIDMLTTWGDSSSESDEETDIGDSSMMAVESGSNEYDSIFALMTQSDNDEDNDSDEETTNNLENEKKALTEKITSVEHERDDLVERDGLLIVITDLRETIEEPGAECRPGKSEKGKELQAELERVKNDLEKSLKWTWSSEVVTAMYVNNSGNRQGIGFQRERTPYNPHNKYVTVPDNWLCTHCETNGHFKENCQARVKSLQKNKAFAEKGIVKGSSQQWYMDNGCSKHMTGNTMNFILLKVIQGESVSFGSGKKGYILGVGRIGKPLTHSIENVYYVNCLKYSLLSVSQICDKGNKVEFLSKICTVTSLVTGEVVLVAKRYKNIYVIDFGSLQSGDLSCLKAVDDDVELWRRRLGHASFSLLNKLIQKDLVRGLPMSKFKEQKVCDACARGKHVQSSFKSKKDISTSKPLDLLHMDLCGPLRDQFGKFDAKSDEGTFLGYSSQSKAYKIYNKRTQCIEESIRVIFDESYPSYEKSNKDDQDGEPLLVPGEVIGMTNRKADMMSQLERNHVPQLQPLKLKKEWFDAVQSTPQVAERRMQGNQSDLPNSSANETQVPNWKHKISHPLDNIITPLDSGAQTRSKARTLAFSTFLSKIEPKNIKEALKDAERITTMQDELHQFEKNNGLNRRKDAPNKKRNSLYPARLQKVQMPTEAFVGTIKKQKLETFKGKNDT</sequence>
<dbReference type="Pfam" id="PF22936">
    <property type="entry name" value="Pol_BBD"/>
    <property type="match status" value="1"/>
</dbReference>
<feature type="domain" description="Retrovirus-related Pol polyprotein from transposon TNT 1-94-like beta-barrel" evidence="3">
    <location>
        <begin position="283"/>
        <end position="358"/>
    </location>
</feature>
<dbReference type="eggNOG" id="KOG0017">
    <property type="taxonomic scope" value="Eukaryota"/>
</dbReference>
<evidence type="ECO:0000313" key="6">
    <source>
        <dbReference type="RefSeq" id="XP_009785158.1"/>
    </source>
</evidence>
<dbReference type="Proteomes" id="UP000189701">
    <property type="component" value="Unplaced"/>
</dbReference>
<evidence type="ECO:0000259" key="2">
    <source>
        <dbReference type="Pfam" id="PF13976"/>
    </source>
</evidence>
<evidence type="ECO:0000259" key="3">
    <source>
        <dbReference type="Pfam" id="PF22936"/>
    </source>
</evidence>
<evidence type="ECO:0000313" key="5">
    <source>
        <dbReference type="Proteomes" id="UP000189701"/>
    </source>
</evidence>
<evidence type="ECO:0000256" key="1">
    <source>
        <dbReference type="SAM" id="MobiDB-lite"/>
    </source>
</evidence>
<dbReference type="InterPro" id="IPR025724">
    <property type="entry name" value="GAG-pre-integrase_dom"/>
</dbReference>
<feature type="region of interest" description="Disordered" evidence="1">
    <location>
        <begin position="110"/>
        <end position="133"/>
    </location>
</feature>
<dbReference type="InterPro" id="IPR057670">
    <property type="entry name" value="SH3_retrovirus"/>
</dbReference>
<dbReference type="Pfam" id="PF25597">
    <property type="entry name" value="SH3_retrovirus"/>
    <property type="match status" value="1"/>
</dbReference>
<dbReference type="Pfam" id="PF14223">
    <property type="entry name" value="Retrotran_gag_2"/>
    <property type="match status" value="1"/>
</dbReference>
<name>A0A1U7X2U6_NICSY</name>
<dbReference type="AlphaFoldDB" id="A0A1U7X2U6"/>
<dbReference type="RefSeq" id="XP_009785158.1">
    <property type="nucleotide sequence ID" value="XM_009786856.1"/>
</dbReference>
<reference evidence="5" key="1">
    <citation type="journal article" date="2013" name="Genome Biol.">
        <title>Reference genomes and transcriptomes of Nicotiana sylvestris and Nicotiana tomentosiformis.</title>
        <authorList>
            <person name="Sierro N."/>
            <person name="Battey J.N."/>
            <person name="Ouadi S."/>
            <person name="Bovet L."/>
            <person name="Goepfert S."/>
            <person name="Bakaher N."/>
            <person name="Peitsch M.C."/>
            <person name="Ivanov N.V."/>
        </authorList>
    </citation>
    <scope>NUCLEOTIDE SEQUENCE [LARGE SCALE GENOMIC DNA]</scope>
</reference>
<gene>
    <name evidence="6" type="primary">LOC104233461</name>
</gene>
<accession>A0A1U7X2U6</accession>
<feature type="domain" description="GAG-pre-integrase" evidence="2">
    <location>
        <begin position="387"/>
        <end position="457"/>
    </location>
</feature>